<dbReference type="AlphaFoldDB" id="A0A1Q3C7X2"/>
<evidence type="ECO:0000313" key="1">
    <source>
        <dbReference type="EMBL" id="GAV76178.1"/>
    </source>
</evidence>
<protein>
    <recommendedName>
        <fullName evidence="3">Transposase MuDR plant domain-containing protein</fullName>
    </recommendedName>
</protein>
<evidence type="ECO:0000313" key="2">
    <source>
        <dbReference type="Proteomes" id="UP000187406"/>
    </source>
</evidence>
<reference evidence="2" key="1">
    <citation type="submission" date="2016-04" db="EMBL/GenBank/DDBJ databases">
        <title>Cephalotus genome sequencing.</title>
        <authorList>
            <person name="Fukushima K."/>
            <person name="Hasebe M."/>
            <person name="Fang X."/>
        </authorList>
    </citation>
    <scope>NUCLEOTIDE SEQUENCE [LARGE SCALE GENOMIC DNA]</scope>
    <source>
        <strain evidence="2">cv. St1</strain>
    </source>
</reference>
<dbReference type="OrthoDB" id="1000443at2759"/>
<dbReference type="PANTHER" id="PTHR31973">
    <property type="entry name" value="POLYPROTEIN, PUTATIVE-RELATED"/>
    <property type="match status" value="1"/>
</dbReference>
<name>A0A1Q3C7X2_CEPFO</name>
<proteinExistence type="predicted"/>
<organism evidence="1 2">
    <name type="scientific">Cephalotus follicularis</name>
    <name type="common">Albany pitcher plant</name>
    <dbReference type="NCBI Taxonomy" id="3775"/>
    <lineage>
        <taxon>Eukaryota</taxon>
        <taxon>Viridiplantae</taxon>
        <taxon>Streptophyta</taxon>
        <taxon>Embryophyta</taxon>
        <taxon>Tracheophyta</taxon>
        <taxon>Spermatophyta</taxon>
        <taxon>Magnoliopsida</taxon>
        <taxon>eudicotyledons</taxon>
        <taxon>Gunneridae</taxon>
        <taxon>Pentapetalae</taxon>
        <taxon>rosids</taxon>
        <taxon>fabids</taxon>
        <taxon>Oxalidales</taxon>
        <taxon>Cephalotaceae</taxon>
        <taxon>Cephalotus</taxon>
    </lineage>
</organism>
<dbReference type="EMBL" id="BDDD01001455">
    <property type="protein sequence ID" value="GAV76178.1"/>
    <property type="molecule type" value="Genomic_DNA"/>
</dbReference>
<dbReference type="Proteomes" id="UP000187406">
    <property type="component" value="Unassembled WGS sequence"/>
</dbReference>
<dbReference type="PANTHER" id="PTHR31973:SF187">
    <property type="entry name" value="MUTATOR TRANSPOSASE MUDRA PROTEIN"/>
    <property type="match status" value="1"/>
</dbReference>
<evidence type="ECO:0008006" key="3">
    <source>
        <dbReference type="Google" id="ProtNLM"/>
    </source>
</evidence>
<gene>
    <name evidence="1" type="ORF">CFOL_v3_19653</name>
</gene>
<dbReference type="InParanoid" id="A0A1Q3C7X2"/>
<keyword evidence="2" id="KW-1185">Reference proteome</keyword>
<accession>A0A1Q3C7X2</accession>
<sequence length="171" mass="19847">MVVKCSGDCPWKIYARVDGTTEALQIKSFNNEHTCHVIFKNDRVTTANLANIFKDNIKAIPKLKSKQLKDLARADLKVEVSIDMYKRAKKKVVEEIKENHKEDFGRLWSYAAKLRNTNPGSTIILDHTKRTNSFVVNMECRSSWSWFLQYLEDLGYEDDLGLTLMTYKHKV</sequence>
<comment type="caution">
    <text evidence="1">The sequence shown here is derived from an EMBL/GenBank/DDBJ whole genome shotgun (WGS) entry which is preliminary data.</text>
</comment>
<dbReference type="STRING" id="3775.A0A1Q3C7X2"/>